<comment type="caution">
    <text evidence="2">The sequence shown here is derived from an EMBL/GenBank/DDBJ whole genome shotgun (WGS) entry which is preliminary data.</text>
</comment>
<keyword evidence="3" id="KW-1185">Reference proteome</keyword>
<gene>
    <name evidence="2" type="ORF">scyTo_0014710</name>
</gene>
<feature type="region of interest" description="Disordered" evidence="1">
    <location>
        <begin position="36"/>
        <end position="57"/>
    </location>
</feature>
<dbReference type="Proteomes" id="UP000288216">
    <property type="component" value="Unassembled WGS sequence"/>
</dbReference>
<feature type="non-terminal residue" evidence="2">
    <location>
        <position position="1"/>
    </location>
</feature>
<dbReference type="AlphaFoldDB" id="A0A401NT26"/>
<reference evidence="2 3" key="1">
    <citation type="journal article" date="2018" name="Nat. Ecol. Evol.">
        <title>Shark genomes provide insights into elasmobranch evolution and the origin of vertebrates.</title>
        <authorList>
            <person name="Hara Y"/>
            <person name="Yamaguchi K"/>
            <person name="Onimaru K"/>
            <person name="Kadota M"/>
            <person name="Koyanagi M"/>
            <person name="Keeley SD"/>
            <person name="Tatsumi K"/>
            <person name="Tanaka K"/>
            <person name="Motone F"/>
            <person name="Kageyama Y"/>
            <person name="Nozu R"/>
            <person name="Adachi N"/>
            <person name="Nishimura O"/>
            <person name="Nakagawa R"/>
            <person name="Tanegashima C"/>
            <person name="Kiyatake I"/>
            <person name="Matsumoto R"/>
            <person name="Murakumo K"/>
            <person name="Nishida K"/>
            <person name="Terakita A"/>
            <person name="Kuratani S"/>
            <person name="Sato K"/>
            <person name="Hyodo S Kuraku.S."/>
        </authorList>
    </citation>
    <scope>NUCLEOTIDE SEQUENCE [LARGE SCALE GENOMIC DNA]</scope>
</reference>
<protein>
    <submittedName>
        <fullName evidence="2">Uncharacterized protein</fullName>
    </submittedName>
</protein>
<accession>A0A401NT26</accession>
<dbReference type="EMBL" id="BFAA01007996">
    <property type="protein sequence ID" value="GCB63994.1"/>
    <property type="molecule type" value="Genomic_DNA"/>
</dbReference>
<evidence type="ECO:0000313" key="3">
    <source>
        <dbReference type="Proteomes" id="UP000288216"/>
    </source>
</evidence>
<evidence type="ECO:0000256" key="1">
    <source>
        <dbReference type="SAM" id="MobiDB-lite"/>
    </source>
</evidence>
<sequence>DDWAQAHVISGRRGARLSLEFTSCSIQVRAAWAPPPDQKAGRLTRGGIHLQDGLSGN</sequence>
<proteinExistence type="predicted"/>
<organism evidence="2 3">
    <name type="scientific">Scyliorhinus torazame</name>
    <name type="common">Cloudy catshark</name>
    <name type="synonym">Catulus torazame</name>
    <dbReference type="NCBI Taxonomy" id="75743"/>
    <lineage>
        <taxon>Eukaryota</taxon>
        <taxon>Metazoa</taxon>
        <taxon>Chordata</taxon>
        <taxon>Craniata</taxon>
        <taxon>Vertebrata</taxon>
        <taxon>Chondrichthyes</taxon>
        <taxon>Elasmobranchii</taxon>
        <taxon>Galeomorphii</taxon>
        <taxon>Galeoidea</taxon>
        <taxon>Carcharhiniformes</taxon>
        <taxon>Scyliorhinidae</taxon>
        <taxon>Scyliorhinus</taxon>
    </lineage>
</organism>
<name>A0A401NT26_SCYTO</name>
<evidence type="ECO:0000313" key="2">
    <source>
        <dbReference type="EMBL" id="GCB63994.1"/>
    </source>
</evidence>